<name>A0A7S5UX97_9CAUD</name>
<evidence type="ECO:0000313" key="2">
    <source>
        <dbReference type="Proteomes" id="UP000642258"/>
    </source>
</evidence>
<accession>A0A7S5UX97</accession>
<organism evidence="1 2">
    <name type="scientific">Rhizobium phage RHph_N37</name>
    <dbReference type="NCBI Taxonomy" id="2509749"/>
    <lineage>
        <taxon>Viruses</taxon>
        <taxon>Duplodnaviria</taxon>
        <taxon>Heunggongvirae</taxon>
        <taxon>Uroviricota</taxon>
        <taxon>Caudoviricetes</taxon>
        <taxon>Autographivirales</taxon>
        <taxon>Dunnvirinae</taxon>
        <taxon>Cuernavacavirus</taxon>
        <taxon>Cuernavacavirus RHphN37</taxon>
    </lineage>
</organism>
<dbReference type="Proteomes" id="UP000642258">
    <property type="component" value="Segment"/>
</dbReference>
<gene>
    <name evidence="1" type="ORF">EVC00_052</name>
</gene>
<evidence type="ECO:0000313" key="1">
    <source>
        <dbReference type="EMBL" id="QIG73158.1"/>
    </source>
</evidence>
<sequence>MAATAMIIATPEQKAAAEAINAEAVGAQVMGLLINNPAADRLGYGTLVGNYVFSVNTLNDPAAYQFWPVLGELPIRIIDIDVIFLPVEV</sequence>
<proteinExistence type="predicted"/>
<reference evidence="1 2" key="1">
    <citation type="submission" date="2020-01" db="EMBL/GenBank/DDBJ databases">
        <title>Patterns of diversity and host range of bacteriophage communities associated with bean-nodulatin bacteria.</title>
        <authorList>
            <person name="Vann Cauwenberghe J."/>
            <person name="Santamaria R.I."/>
            <person name="Bustos P."/>
            <person name="Juarez S."/>
            <person name="Gonzalez V."/>
        </authorList>
    </citation>
    <scope>NUCLEOTIDE SEQUENCE [LARGE SCALE GENOMIC DNA]</scope>
</reference>
<protein>
    <submittedName>
        <fullName evidence="1">Uncharacterized protein</fullName>
    </submittedName>
</protein>
<keyword evidence="2" id="KW-1185">Reference proteome</keyword>
<dbReference type="EMBL" id="MN988528">
    <property type="protein sequence ID" value="QIG73158.1"/>
    <property type="molecule type" value="Genomic_DNA"/>
</dbReference>